<sequence length="65" mass="7339">MLLAVVVLLASSVYYYVEAVKNGLRAKRWAAAGAVFGPMLLPMFTMQRHVALRKVQGYHSAFWRP</sequence>
<proteinExistence type="predicted"/>
<evidence type="ECO:0000256" key="1">
    <source>
        <dbReference type="SAM" id="Phobius"/>
    </source>
</evidence>
<dbReference type="AlphaFoldDB" id="A0A2S2E4D7"/>
<dbReference type="Proteomes" id="UP000245728">
    <property type="component" value="Chromosome"/>
</dbReference>
<evidence type="ECO:0000313" key="3">
    <source>
        <dbReference type="Proteomes" id="UP000245728"/>
    </source>
</evidence>
<evidence type="ECO:0000313" key="2">
    <source>
        <dbReference type="EMBL" id="AWL12372.1"/>
    </source>
</evidence>
<keyword evidence="1" id="KW-1133">Transmembrane helix</keyword>
<keyword evidence="1" id="KW-0812">Transmembrane</keyword>
<protein>
    <submittedName>
        <fullName evidence="2">Uncharacterized protein</fullName>
    </submittedName>
</protein>
<keyword evidence="3" id="KW-1185">Reference proteome</keyword>
<gene>
    <name evidence="2" type="ORF">HMF8227_01902</name>
</gene>
<reference evidence="2 3" key="1">
    <citation type="submission" date="2018-05" db="EMBL/GenBank/DDBJ databases">
        <title>Salinimonas sp. HMF8227 Genome sequencing and assembly.</title>
        <authorList>
            <person name="Kang H."/>
            <person name="Kang J."/>
            <person name="Cha I."/>
            <person name="Kim H."/>
            <person name="Joh K."/>
        </authorList>
    </citation>
    <scope>NUCLEOTIDE SEQUENCE [LARGE SCALE GENOMIC DNA]</scope>
    <source>
        <strain evidence="2 3">HMF8227</strain>
    </source>
</reference>
<organism evidence="2 3">
    <name type="scientific">Saliniradius amylolyticus</name>
    <dbReference type="NCBI Taxonomy" id="2183582"/>
    <lineage>
        <taxon>Bacteria</taxon>
        <taxon>Pseudomonadati</taxon>
        <taxon>Pseudomonadota</taxon>
        <taxon>Gammaproteobacteria</taxon>
        <taxon>Alteromonadales</taxon>
        <taxon>Alteromonadaceae</taxon>
        <taxon>Saliniradius</taxon>
    </lineage>
</organism>
<name>A0A2S2E4D7_9ALTE</name>
<keyword evidence="1" id="KW-0472">Membrane</keyword>
<feature type="transmembrane region" description="Helical" evidence="1">
    <location>
        <begin position="29"/>
        <end position="46"/>
    </location>
</feature>
<dbReference type="EMBL" id="CP029347">
    <property type="protein sequence ID" value="AWL12372.1"/>
    <property type="molecule type" value="Genomic_DNA"/>
</dbReference>
<accession>A0A2S2E4D7</accession>
<dbReference type="OrthoDB" id="5772022at2"/>
<dbReference type="KEGG" id="salh:HMF8227_01902"/>